<dbReference type="KEGG" id="asd:AS9A_2621"/>
<dbReference type="PANTHER" id="PTHR12126:SF11">
    <property type="entry name" value="NADH DEHYDROGENASE [UBIQUINONE] 1 ALPHA SUBCOMPLEX SUBUNIT 9, MITOCHONDRIAL"/>
    <property type="match status" value="1"/>
</dbReference>
<dbReference type="InterPro" id="IPR036291">
    <property type="entry name" value="NAD(P)-bd_dom_sf"/>
</dbReference>
<gene>
    <name evidence="2" type="ordered locus">AS9A_2621</name>
</gene>
<dbReference type="Pfam" id="PF13460">
    <property type="entry name" value="NAD_binding_10"/>
    <property type="match status" value="1"/>
</dbReference>
<evidence type="ECO:0000259" key="1">
    <source>
        <dbReference type="Pfam" id="PF13460"/>
    </source>
</evidence>
<dbReference type="SUPFAM" id="SSF51735">
    <property type="entry name" value="NAD(P)-binding Rossmann-fold domains"/>
    <property type="match status" value="1"/>
</dbReference>
<reference evidence="2 3" key="1">
    <citation type="journal article" date="2011" name="J. Bacteriol.">
        <title>Complete genome sequence of Amycolicicoccus subflavus DQS3-9A1T, an actinomycete isolated from crude oil-polluted soil.</title>
        <authorList>
            <person name="Cai M."/>
            <person name="Chen W.M."/>
            <person name="Nie Y."/>
            <person name="Chi C.Q."/>
            <person name="Wang Y.N."/>
            <person name="Tang Y.Q."/>
            <person name="Li G.Y."/>
            <person name="Wu X.L."/>
        </authorList>
    </citation>
    <scope>NUCLEOTIDE SEQUENCE [LARGE SCALE GENOMIC DNA]</scope>
    <source>
        <strain evidence="3">DSM 45089 / DQS3-9A1</strain>
    </source>
</reference>
<dbReference type="HOGENOM" id="CLU_007383_5_1_11"/>
<sequence length="262" mass="28195">MDVLVTGASGMLGREVVARLLARGHSVRGVSRKSRSSQQKDFAWIQGDLRTGAGLDSAMEGVGTVVHCATGFGRHTEEKLAHTITEAAQRTSVSHVVYVSIVGVDRIPLPYYKQKLRAEEVFRSSGLPVTIVRATQFHDLVRAIFAASAKSPVMVVPNIRFQPIDAGDVAARLAFIAASSPAEGEIEIGGPQVESATDLAHAYVAAAGRKRRIVPFSLPGAIFRGYSEGYHLSPGNALGEVTFAQYLDRHPDLRRAAYRTTS</sequence>
<feature type="domain" description="NAD(P)-binding" evidence="1">
    <location>
        <begin position="7"/>
        <end position="139"/>
    </location>
</feature>
<dbReference type="STRING" id="443218.AS9A_2621"/>
<accession>F6EGL5</accession>
<keyword evidence="3" id="KW-1185">Reference proteome</keyword>
<name>F6EGL5_HOYSD</name>
<organism evidence="2 3">
    <name type="scientific">Hoyosella subflava (strain DSM 45089 / JCM 17490 / NBRC 109087 / DQS3-9A1)</name>
    <name type="common">Amycolicicoccus subflavus</name>
    <dbReference type="NCBI Taxonomy" id="443218"/>
    <lineage>
        <taxon>Bacteria</taxon>
        <taxon>Bacillati</taxon>
        <taxon>Actinomycetota</taxon>
        <taxon>Actinomycetes</taxon>
        <taxon>Mycobacteriales</taxon>
        <taxon>Hoyosellaceae</taxon>
        <taxon>Hoyosella</taxon>
    </lineage>
</organism>
<dbReference type="AlphaFoldDB" id="F6EGL5"/>
<dbReference type="InterPro" id="IPR016040">
    <property type="entry name" value="NAD(P)-bd_dom"/>
</dbReference>
<dbReference type="eggNOG" id="COG0702">
    <property type="taxonomic scope" value="Bacteria"/>
</dbReference>
<dbReference type="RefSeq" id="WP_013807417.1">
    <property type="nucleotide sequence ID" value="NC_015564.1"/>
</dbReference>
<evidence type="ECO:0000313" key="3">
    <source>
        <dbReference type="Proteomes" id="UP000009235"/>
    </source>
</evidence>
<proteinExistence type="predicted"/>
<dbReference type="PANTHER" id="PTHR12126">
    <property type="entry name" value="NADH-UBIQUINONE OXIDOREDUCTASE 39 KDA SUBUNIT-RELATED"/>
    <property type="match status" value="1"/>
</dbReference>
<evidence type="ECO:0000313" key="2">
    <source>
        <dbReference type="EMBL" id="AEF41068.1"/>
    </source>
</evidence>
<protein>
    <recommendedName>
        <fullName evidence="1">NAD(P)-binding domain-containing protein</fullName>
    </recommendedName>
</protein>
<dbReference type="EMBL" id="CP002786">
    <property type="protein sequence ID" value="AEF41068.1"/>
    <property type="molecule type" value="Genomic_DNA"/>
</dbReference>
<dbReference type="Gene3D" id="3.40.50.720">
    <property type="entry name" value="NAD(P)-binding Rossmann-like Domain"/>
    <property type="match status" value="1"/>
</dbReference>
<dbReference type="InterPro" id="IPR051207">
    <property type="entry name" value="ComplexI_NDUFA9_subunit"/>
</dbReference>
<dbReference type="GO" id="GO:0044877">
    <property type="term" value="F:protein-containing complex binding"/>
    <property type="evidence" value="ECO:0007669"/>
    <property type="project" value="TreeGrafter"/>
</dbReference>
<dbReference type="Proteomes" id="UP000009235">
    <property type="component" value="Chromosome"/>
</dbReference>